<proteinExistence type="predicted"/>
<reference evidence="1" key="1">
    <citation type="submission" date="2018-05" db="EMBL/GenBank/DDBJ databases">
        <authorList>
            <person name="Lanie J.A."/>
            <person name="Ng W.-L."/>
            <person name="Kazmierczak K.M."/>
            <person name="Andrzejewski T.M."/>
            <person name="Davidsen T.M."/>
            <person name="Wayne K.J."/>
            <person name="Tettelin H."/>
            <person name="Glass J.I."/>
            <person name="Rusch D."/>
            <person name="Podicherti R."/>
            <person name="Tsui H.-C.T."/>
            <person name="Winkler M.E."/>
        </authorList>
    </citation>
    <scope>NUCLEOTIDE SEQUENCE</scope>
</reference>
<dbReference type="EMBL" id="UINC01017389">
    <property type="protein sequence ID" value="SVA72024.1"/>
    <property type="molecule type" value="Genomic_DNA"/>
</dbReference>
<protein>
    <recommendedName>
        <fullName evidence="2">DUF3052 domain-containing protein</fullName>
    </recommendedName>
</protein>
<sequence length="129" mass="14293">MEEKNFLDLGVQEYSSILVFSPPEDHIQEIALMDLPKGASVSYVGNGMFDVILIFARNQRDVSELAAAGVAVLKKTGILWFAYPSPKSQFPTDISASEGWDTLLDAGWSQEDSFELDDNWTAVKFGENI</sequence>
<dbReference type="AlphaFoldDB" id="A0A381Y4S9"/>
<evidence type="ECO:0000313" key="1">
    <source>
        <dbReference type="EMBL" id="SVA72024.1"/>
    </source>
</evidence>
<name>A0A381Y4S9_9ZZZZ</name>
<gene>
    <name evidence="1" type="ORF">METZ01_LOCUS124878</name>
</gene>
<organism evidence="1">
    <name type="scientific">marine metagenome</name>
    <dbReference type="NCBI Taxonomy" id="408172"/>
    <lineage>
        <taxon>unclassified sequences</taxon>
        <taxon>metagenomes</taxon>
        <taxon>ecological metagenomes</taxon>
    </lineage>
</organism>
<accession>A0A381Y4S9</accession>
<evidence type="ECO:0008006" key="2">
    <source>
        <dbReference type="Google" id="ProtNLM"/>
    </source>
</evidence>